<dbReference type="EC" id="5.4.99.-" evidence="6"/>
<keyword evidence="3 6" id="KW-0413">Isomerase</keyword>
<dbReference type="SMART" id="SM00363">
    <property type="entry name" value="S4"/>
    <property type="match status" value="1"/>
</dbReference>
<dbReference type="InterPro" id="IPR036986">
    <property type="entry name" value="S4_RNA-bd_sf"/>
</dbReference>
<evidence type="ECO:0000256" key="3">
    <source>
        <dbReference type="ARBA" id="ARBA00023235"/>
    </source>
</evidence>
<dbReference type="InterPro" id="IPR006225">
    <property type="entry name" value="PsdUridine_synth_RluC/D"/>
</dbReference>
<evidence type="ECO:0000256" key="1">
    <source>
        <dbReference type="ARBA" id="ARBA00000073"/>
    </source>
</evidence>
<dbReference type="CDD" id="cd00165">
    <property type="entry name" value="S4"/>
    <property type="match status" value="1"/>
</dbReference>
<dbReference type="Gene3D" id="3.30.2350.10">
    <property type="entry name" value="Pseudouridine synthase"/>
    <property type="match status" value="1"/>
</dbReference>
<dbReference type="KEGG" id="mshj:MSHI_16530"/>
<dbReference type="InterPro" id="IPR006145">
    <property type="entry name" value="PsdUridine_synth_RsuA/RluA"/>
</dbReference>
<dbReference type="Pfam" id="PF00849">
    <property type="entry name" value="PseudoU_synth_2"/>
    <property type="match status" value="1"/>
</dbReference>
<organism evidence="9 10">
    <name type="scientific">Mycobacterium shinjukuense</name>
    <dbReference type="NCBI Taxonomy" id="398694"/>
    <lineage>
        <taxon>Bacteria</taxon>
        <taxon>Bacillati</taxon>
        <taxon>Actinomycetota</taxon>
        <taxon>Actinomycetes</taxon>
        <taxon>Mycobacteriales</taxon>
        <taxon>Mycobacteriaceae</taxon>
        <taxon>Mycobacterium</taxon>
    </lineage>
</organism>
<reference evidence="9 10" key="1">
    <citation type="journal article" date="2019" name="Emerg. Microbes Infect.">
        <title>Comprehensive subspecies identification of 175 nontuberculous mycobacteria species based on 7547 genomic profiles.</title>
        <authorList>
            <person name="Matsumoto Y."/>
            <person name="Kinjo T."/>
            <person name="Motooka D."/>
            <person name="Nabeya D."/>
            <person name="Jung N."/>
            <person name="Uechi K."/>
            <person name="Horii T."/>
            <person name="Iida T."/>
            <person name="Fujita J."/>
            <person name="Nakamura S."/>
        </authorList>
    </citation>
    <scope>NUCLEOTIDE SEQUENCE [LARGE SCALE GENOMIC DNA]</scope>
    <source>
        <strain evidence="9 10">JCM 14233</strain>
    </source>
</reference>
<dbReference type="GO" id="GO:0120159">
    <property type="term" value="F:rRNA pseudouridine synthase activity"/>
    <property type="evidence" value="ECO:0007669"/>
    <property type="project" value="UniProtKB-ARBA"/>
</dbReference>
<evidence type="ECO:0000256" key="4">
    <source>
        <dbReference type="PIRSR" id="PIRSR606225-1"/>
    </source>
</evidence>
<dbReference type="PANTHER" id="PTHR21600">
    <property type="entry name" value="MITOCHONDRIAL RNA PSEUDOURIDINE SYNTHASE"/>
    <property type="match status" value="1"/>
</dbReference>
<feature type="active site" evidence="4">
    <location>
        <position position="180"/>
    </location>
</feature>
<evidence type="ECO:0000256" key="5">
    <source>
        <dbReference type="PROSITE-ProRule" id="PRU00182"/>
    </source>
</evidence>
<evidence type="ECO:0000256" key="6">
    <source>
        <dbReference type="RuleBase" id="RU362028"/>
    </source>
</evidence>
<name>A0A7I7MPN5_9MYCO</name>
<dbReference type="NCBIfam" id="TIGR00005">
    <property type="entry name" value="rluA_subfam"/>
    <property type="match status" value="1"/>
</dbReference>
<protein>
    <recommendedName>
        <fullName evidence="6">Pseudouridine synthase</fullName>
        <ecNumber evidence="6">5.4.99.-</ecNumber>
    </recommendedName>
</protein>
<evidence type="ECO:0000259" key="8">
    <source>
        <dbReference type="SMART" id="SM00363"/>
    </source>
</evidence>
<dbReference type="CDD" id="cd02869">
    <property type="entry name" value="PseudoU_synth_RluA_like"/>
    <property type="match status" value="1"/>
</dbReference>
<evidence type="ECO:0000256" key="2">
    <source>
        <dbReference type="ARBA" id="ARBA00010876"/>
    </source>
</evidence>
<keyword evidence="10" id="KW-1185">Reference proteome</keyword>
<keyword evidence="5" id="KW-0694">RNA-binding</keyword>
<dbReference type="Gene3D" id="3.10.290.10">
    <property type="entry name" value="RNA-binding S4 domain"/>
    <property type="match status" value="1"/>
</dbReference>
<evidence type="ECO:0000256" key="7">
    <source>
        <dbReference type="SAM" id="MobiDB-lite"/>
    </source>
</evidence>
<evidence type="ECO:0000313" key="10">
    <source>
        <dbReference type="Proteomes" id="UP000467236"/>
    </source>
</evidence>
<dbReference type="GO" id="GO:0003723">
    <property type="term" value="F:RNA binding"/>
    <property type="evidence" value="ECO:0007669"/>
    <property type="project" value="UniProtKB-KW"/>
</dbReference>
<dbReference type="PANTHER" id="PTHR21600:SF44">
    <property type="entry name" value="RIBOSOMAL LARGE SUBUNIT PSEUDOURIDINE SYNTHASE D"/>
    <property type="match status" value="1"/>
</dbReference>
<feature type="compositionally biased region" description="Basic and acidic residues" evidence="7">
    <location>
        <begin position="28"/>
        <end position="43"/>
    </location>
</feature>
<gene>
    <name evidence="9" type="ORF">MSHI_16530</name>
</gene>
<dbReference type="AlphaFoldDB" id="A0A7I7MPN5"/>
<dbReference type="PROSITE" id="PS50889">
    <property type="entry name" value="S4"/>
    <property type="match status" value="1"/>
</dbReference>
<dbReference type="GO" id="GO:0000455">
    <property type="term" value="P:enzyme-directed rRNA pseudouridine synthesis"/>
    <property type="evidence" value="ECO:0007669"/>
    <property type="project" value="TreeGrafter"/>
</dbReference>
<feature type="domain" description="RNA-binding S4" evidence="8">
    <location>
        <begin position="56"/>
        <end position="116"/>
    </location>
</feature>
<proteinExistence type="inferred from homology"/>
<comment type="catalytic activity">
    <reaction evidence="1 6">
        <text>a uridine in RNA = a pseudouridine in RNA</text>
        <dbReference type="Rhea" id="RHEA:48348"/>
        <dbReference type="Rhea" id="RHEA-COMP:12068"/>
        <dbReference type="Rhea" id="RHEA-COMP:12069"/>
        <dbReference type="ChEBI" id="CHEBI:65314"/>
        <dbReference type="ChEBI" id="CHEBI:65315"/>
    </reaction>
</comment>
<feature type="region of interest" description="Disordered" evidence="7">
    <location>
        <begin position="1"/>
        <end position="43"/>
    </location>
</feature>
<evidence type="ECO:0000313" key="9">
    <source>
        <dbReference type="EMBL" id="BBX73747.1"/>
    </source>
</evidence>
<dbReference type="EMBL" id="AP022575">
    <property type="protein sequence ID" value="BBX73747.1"/>
    <property type="molecule type" value="Genomic_DNA"/>
</dbReference>
<accession>A0A7I7MPN5</accession>
<dbReference type="PROSITE" id="PS01129">
    <property type="entry name" value="PSI_RLU"/>
    <property type="match status" value="1"/>
</dbReference>
<comment type="function">
    <text evidence="6">Responsible for synthesis of pseudouridine from uracil.</text>
</comment>
<sequence>MTADDDAERSDAVGARPHNWVGTRPHKREVPPPDGGGERRLSTDRLMPVPEGLAGMRVDAGLARLLGLSRSAAAAIAEDGGVVVDGVQAAKSDRLKSGAWLQVRLPESPAPLENTPVEIEGMTILYSDDDIVAVDKPAAVAAHASVGWTGTTVLGGLAAAGYRITTSGVHERQGIVHRLDVGTSGVMVVAISERAYTALKRAFKHRLVDKRYHALVQGHPDPSSGTIDAPIGRHPGHEWKFAVTRKGRHSITHYDTLEAFVAASLLDVQLETGRTHQIRVHFAALRHPCCGDLVYGADPKLANRLGLEHQWLHARSLAFAHPADGRRVEIVSPYPPDLRHALDVLRAEG</sequence>
<dbReference type="SUPFAM" id="SSF55174">
    <property type="entry name" value="Alpha-L RNA-binding motif"/>
    <property type="match status" value="1"/>
</dbReference>
<comment type="similarity">
    <text evidence="2 6">Belongs to the pseudouridine synthase RluA family.</text>
</comment>
<dbReference type="InterPro" id="IPR006224">
    <property type="entry name" value="PsdUridine_synth_RluA-like_CS"/>
</dbReference>
<dbReference type="SUPFAM" id="SSF55120">
    <property type="entry name" value="Pseudouridine synthase"/>
    <property type="match status" value="1"/>
</dbReference>
<dbReference type="InterPro" id="IPR002942">
    <property type="entry name" value="S4_RNA-bd"/>
</dbReference>
<dbReference type="InterPro" id="IPR050188">
    <property type="entry name" value="RluA_PseudoU_synthase"/>
</dbReference>
<dbReference type="Proteomes" id="UP000467236">
    <property type="component" value="Chromosome"/>
</dbReference>
<dbReference type="InterPro" id="IPR020103">
    <property type="entry name" value="PsdUridine_synth_cat_dom_sf"/>
</dbReference>